<dbReference type="InterPro" id="IPR004038">
    <property type="entry name" value="Ribosomal_eL8/eL30/eS12/Gad45"/>
</dbReference>
<evidence type="ECO:0000256" key="1">
    <source>
        <dbReference type="ARBA" id="ARBA00007337"/>
    </source>
</evidence>
<evidence type="ECO:0000313" key="5">
    <source>
        <dbReference type="EMBL" id="RZB73991.1"/>
    </source>
</evidence>
<dbReference type="InterPro" id="IPR050257">
    <property type="entry name" value="eL8/uL1-like"/>
</dbReference>
<dbReference type="PANTHER" id="PTHR23105">
    <property type="entry name" value="RIBOSOMAL PROTEIN L7AE FAMILY MEMBER"/>
    <property type="match status" value="1"/>
</dbReference>
<dbReference type="Gene3D" id="3.30.1330.30">
    <property type="match status" value="1"/>
</dbReference>
<evidence type="ECO:0000256" key="2">
    <source>
        <dbReference type="ARBA" id="ARBA00022980"/>
    </source>
</evidence>
<keyword evidence="6" id="KW-1185">Reference proteome</keyword>
<dbReference type="SUPFAM" id="SSF55315">
    <property type="entry name" value="L30e-like"/>
    <property type="match status" value="1"/>
</dbReference>
<dbReference type="InterPro" id="IPR001921">
    <property type="entry name" value="Ribosomal_eL8_euk"/>
</dbReference>
<comment type="similarity">
    <text evidence="1">Belongs to the eukaryotic ribosomal protein eL8 family.</text>
</comment>
<protein>
    <recommendedName>
        <fullName evidence="4">Ribosomal protein eL8/eL30/eS12/Gadd45 domain-containing protein</fullName>
    </recommendedName>
</protein>
<dbReference type="PROSITE" id="PS01082">
    <property type="entry name" value="RIBOSOMAL_L7AE"/>
    <property type="match status" value="1"/>
</dbReference>
<dbReference type="GO" id="GO:0005840">
    <property type="term" value="C:ribosome"/>
    <property type="evidence" value="ECO:0007669"/>
    <property type="project" value="UniProtKB-KW"/>
</dbReference>
<dbReference type="EMBL" id="QZWG01000012">
    <property type="protein sequence ID" value="RZB73991.1"/>
    <property type="molecule type" value="Genomic_DNA"/>
</dbReference>
<dbReference type="GO" id="GO:1990904">
    <property type="term" value="C:ribonucleoprotein complex"/>
    <property type="evidence" value="ECO:0007669"/>
    <property type="project" value="UniProtKB-KW"/>
</dbReference>
<dbReference type="PRINTS" id="PR00882">
    <property type="entry name" value="RIBOSOMALL7A"/>
</dbReference>
<name>A0A445HJX8_GLYSO</name>
<dbReference type="InterPro" id="IPR018492">
    <property type="entry name" value="Ribosomal_eL8/Nhp2"/>
</dbReference>
<dbReference type="Proteomes" id="UP000289340">
    <property type="component" value="Chromosome 12"/>
</dbReference>
<accession>A0A445HJX8</accession>
<organism evidence="5 6">
    <name type="scientific">Glycine soja</name>
    <name type="common">Wild soybean</name>
    <dbReference type="NCBI Taxonomy" id="3848"/>
    <lineage>
        <taxon>Eukaryota</taxon>
        <taxon>Viridiplantae</taxon>
        <taxon>Streptophyta</taxon>
        <taxon>Embryophyta</taxon>
        <taxon>Tracheophyta</taxon>
        <taxon>Spermatophyta</taxon>
        <taxon>Magnoliopsida</taxon>
        <taxon>eudicotyledons</taxon>
        <taxon>Gunneridae</taxon>
        <taxon>Pentapetalae</taxon>
        <taxon>rosids</taxon>
        <taxon>fabids</taxon>
        <taxon>Fabales</taxon>
        <taxon>Fabaceae</taxon>
        <taxon>Papilionoideae</taxon>
        <taxon>50 kb inversion clade</taxon>
        <taxon>NPAAA clade</taxon>
        <taxon>indigoferoid/millettioid clade</taxon>
        <taxon>Phaseoleae</taxon>
        <taxon>Glycine</taxon>
        <taxon>Glycine subgen. Soja</taxon>
    </lineage>
</organism>
<comment type="caution">
    <text evidence="5">The sequence shown here is derived from an EMBL/GenBank/DDBJ whole genome shotgun (WGS) entry which is preliminary data.</text>
</comment>
<keyword evidence="2" id="KW-0689">Ribosomal protein</keyword>
<gene>
    <name evidence="5" type="ORF">D0Y65_033200</name>
</gene>
<proteinExistence type="inferred from homology"/>
<keyword evidence="3" id="KW-0687">Ribonucleoprotein</keyword>
<dbReference type="Pfam" id="PF01248">
    <property type="entry name" value="Ribosomal_L7Ae"/>
    <property type="match status" value="1"/>
</dbReference>
<evidence type="ECO:0000256" key="3">
    <source>
        <dbReference type="ARBA" id="ARBA00023274"/>
    </source>
</evidence>
<feature type="domain" description="Ribosomal protein eL8/eL30/eS12/Gadd45" evidence="4">
    <location>
        <begin position="528"/>
        <end position="618"/>
    </location>
</feature>
<evidence type="ECO:0000313" key="6">
    <source>
        <dbReference type="Proteomes" id="UP000289340"/>
    </source>
</evidence>
<reference evidence="5 6" key="1">
    <citation type="submission" date="2018-09" db="EMBL/GenBank/DDBJ databases">
        <title>A high-quality reference genome of wild soybean provides a powerful tool to mine soybean genomes.</title>
        <authorList>
            <person name="Xie M."/>
            <person name="Chung C.Y.L."/>
            <person name="Li M.-W."/>
            <person name="Wong F.-L."/>
            <person name="Chan T.-F."/>
            <person name="Lam H.-M."/>
        </authorList>
    </citation>
    <scope>NUCLEOTIDE SEQUENCE [LARGE SCALE GENOMIC DNA]</scope>
    <source>
        <strain evidence="6">cv. W05</strain>
        <tissue evidence="5">Hypocotyl of etiolated seedlings</tissue>
    </source>
</reference>
<dbReference type="InterPro" id="IPR004037">
    <property type="entry name" value="Ribosomal_eL8-like_CS"/>
</dbReference>
<sequence length="671" mass="76033">MWDYMKNIYNQNNTARRFQLEHEIAIFQQDSLLISDFYCHFMNLWAEYIDIVYKDLSTEGQTEVQSIHDTTKRDQFLMKLRSDFEGIQTNLMNRATVPSLDECLNELFREEQCFLTQTKMEQQKYASLLVVHGSFASHYPNKFCNYCKKGHIIKECQIRPPRRNATAFTVTIGFSTTPVSGDQNPPASVPTLTPEMVQQMIVSAFSALGLSDATIQLQAYNDANWTGSPDTKKSTIGWCMFLGDAPVSWKCTFTRTVEGRARKSIGLGGIYIGIEECGYRGPVLSGPPVNHFVLLLCLLFRRRLHLLFVDSAVARYDSALNMIYFPDLGSTPPTSTLTLLLTRSPLVGNSYRCTDSPPSWRFLMVALSCFLFRTVAATIPYFPFPLSSATTQAQTPIDNPKHNTHTLECDDLLAPKRGGKAPALAAKKKPEKVSNPLFEKRPKQFGIGGALPPKRDLTRFVKWPKNVQIQRKKRILKQRLKVPPALNQFTKTLDKNLATSLFKLLLKYRPEDKAEKKERLLKRAQAEAEGKTVEAKKPIVVKYGLNHVTYLIEQNKAQLVVIAHDVDPIELVVWLPALCRKMEIPYCIVKGKARLGTVVHKKTASVLCLTTVKNEDKLEFSRVLEAIKANFNDKYDEYRKKWGGGIMGSKSQAKTRAKEKLLAKEAAQRMN</sequence>
<dbReference type="PRINTS" id="PR00881">
    <property type="entry name" value="L7ARS6FAMILY"/>
</dbReference>
<dbReference type="FunFam" id="3.30.1330.30:FF:000003">
    <property type="entry name" value="60S ribosomal protein L7a"/>
    <property type="match status" value="1"/>
</dbReference>
<dbReference type="GO" id="GO:0003723">
    <property type="term" value="F:RNA binding"/>
    <property type="evidence" value="ECO:0007669"/>
    <property type="project" value="InterPro"/>
</dbReference>
<dbReference type="GO" id="GO:0042254">
    <property type="term" value="P:ribosome biogenesis"/>
    <property type="evidence" value="ECO:0007669"/>
    <property type="project" value="InterPro"/>
</dbReference>
<evidence type="ECO:0000259" key="4">
    <source>
        <dbReference type="Pfam" id="PF01248"/>
    </source>
</evidence>
<dbReference type="AlphaFoldDB" id="A0A445HJX8"/>
<dbReference type="InterPro" id="IPR029064">
    <property type="entry name" value="Ribosomal_eL30-like_sf"/>
</dbReference>